<dbReference type="GO" id="GO:0071111">
    <property type="term" value="F:cyclic-guanylate-specific phosphodiesterase activity"/>
    <property type="evidence" value="ECO:0007669"/>
    <property type="project" value="InterPro"/>
</dbReference>
<name>H5TLP4_GORO1</name>
<dbReference type="PANTHER" id="PTHR33121:SF70">
    <property type="entry name" value="SIGNALING PROTEIN YKOW"/>
    <property type="match status" value="1"/>
</dbReference>
<dbReference type="Gene3D" id="3.20.20.450">
    <property type="entry name" value="EAL domain"/>
    <property type="match status" value="1"/>
</dbReference>
<dbReference type="Proteomes" id="UP000005038">
    <property type="component" value="Unassembled WGS sequence"/>
</dbReference>
<dbReference type="PANTHER" id="PTHR33121">
    <property type="entry name" value="CYCLIC DI-GMP PHOSPHODIESTERASE PDEF"/>
    <property type="match status" value="1"/>
</dbReference>
<evidence type="ECO:0000259" key="1">
    <source>
        <dbReference type="PROSITE" id="PS50883"/>
    </source>
</evidence>
<dbReference type="InterPro" id="IPR001633">
    <property type="entry name" value="EAL_dom"/>
</dbReference>
<feature type="domain" description="EAL" evidence="1">
    <location>
        <begin position="152"/>
        <end position="406"/>
    </location>
</feature>
<comment type="caution">
    <text evidence="2">The sequence shown here is derived from an EMBL/GenBank/DDBJ whole genome shotgun (WGS) entry which is preliminary data.</text>
</comment>
<reference evidence="2" key="1">
    <citation type="submission" date="2012-02" db="EMBL/GenBank/DDBJ databases">
        <title>Whole genome shotgun sequence of Gordonia otitidis NBRC 100426.</title>
        <authorList>
            <person name="Yoshida I."/>
            <person name="Hosoyama A."/>
            <person name="Tsuchikane K."/>
            <person name="Katsumata H."/>
            <person name="Yamazaki S."/>
            <person name="Fujita N."/>
        </authorList>
    </citation>
    <scope>NUCLEOTIDE SEQUENCE [LARGE SCALE GENOMIC DNA]</scope>
    <source>
        <strain evidence="2">NBRC 100426</strain>
    </source>
</reference>
<accession>H5TLP4</accession>
<dbReference type="EMBL" id="BAFB01000107">
    <property type="protein sequence ID" value="GAB34402.1"/>
    <property type="molecule type" value="Genomic_DNA"/>
</dbReference>
<dbReference type="SUPFAM" id="SSF141868">
    <property type="entry name" value="EAL domain-like"/>
    <property type="match status" value="1"/>
</dbReference>
<dbReference type="PROSITE" id="PS50883">
    <property type="entry name" value="EAL"/>
    <property type="match status" value="1"/>
</dbReference>
<dbReference type="STRING" id="1108044.GOOTI_107_00080"/>
<dbReference type="CDD" id="cd01948">
    <property type="entry name" value="EAL"/>
    <property type="match status" value="1"/>
</dbReference>
<keyword evidence="3" id="KW-1185">Reference proteome</keyword>
<dbReference type="Pfam" id="PF00563">
    <property type="entry name" value="EAL"/>
    <property type="match status" value="1"/>
</dbReference>
<proteinExistence type="predicted"/>
<gene>
    <name evidence="2" type="ORF">GOOTI_107_00080</name>
</gene>
<dbReference type="InterPro" id="IPR035919">
    <property type="entry name" value="EAL_sf"/>
</dbReference>
<evidence type="ECO:0000313" key="2">
    <source>
        <dbReference type="EMBL" id="GAB34402.1"/>
    </source>
</evidence>
<dbReference type="RefSeq" id="WP_007238639.1">
    <property type="nucleotide sequence ID" value="NZ_BAFB01000107.1"/>
</dbReference>
<dbReference type="OrthoDB" id="23692at2"/>
<dbReference type="InterPro" id="IPR050706">
    <property type="entry name" value="Cyclic-di-GMP_PDE-like"/>
</dbReference>
<dbReference type="AlphaFoldDB" id="H5TLP4"/>
<protein>
    <recommendedName>
        <fullName evidence="1">EAL domain-containing protein</fullName>
    </recommendedName>
</protein>
<evidence type="ECO:0000313" key="3">
    <source>
        <dbReference type="Proteomes" id="UP000005038"/>
    </source>
</evidence>
<organism evidence="2 3">
    <name type="scientific">Gordonia otitidis (strain DSM 44809 / CCUG 52243 / JCM 12355 / NBRC 100426 / IFM 10032)</name>
    <dbReference type="NCBI Taxonomy" id="1108044"/>
    <lineage>
        <taxon>Bacteria</taxon>
        <taxon>Bacillati</taxon>
        <taxon>Actinomycetota</taxon>
        <taxon>Actinomycetes</taxon>
        <taxon>Mycobacteriales</taxon>
        <taxon>Gordoniaceae</taxon>
        <taxon>Gordonia</taxon>
    </lineage>
</organism>
<sequence>MERESSERAGSDVPDAVVSILADPQRQASAVYGRTTAVRAAEMVMTEIVDALGHGVRAHARGPLEWLLRIPKNSGIDLLIATLDSGLGATMSVVDGVAVFVEFVYGISGVLVSAGSQSGVNDDERLVRSADAALCVALESRRRMAVAGPGSYTRLEEDLDLAVKLKASSEGDFQQFYQPIVRVTDRVVAGYESLVRWVTADGVLLPADFLAAAEHTSTIVPIGRNGVTQAVRALRESIEPLCGPEAFVSINLSRQQLLDATIVDHVVAEIDAYGVQPGQIWIEVQENEVIGFDTDAQHAVERLHDSGCIVCIDDLGSGFSALRYVRDLPVDVLKVDRALISQIARSATDLAVVRAICEIAETMNIATVAEGVEQSIDFSGVETLGFQFAQGIYFGAPEPFSGVTES</sequence>
<dbReference type="SMART" id="SM00052">
    <property type="entry name" value="EAL"/>
    <property type="match status" value="1"/>
</dbReference>